<accession>A0A370R444</accession>
<protein>
    <submittedName>
        <fullName evidence="2">Uncharacterized protein</fullName>
    </submittedName>
</protein>
<feature type="transmembrane region" description="Helical" evidence="1">
    <location>
        <begin position="39"/>
        <end position="60"/>
    </location>
</feature>
<dbReference type="Proteomes" id="UP000254848">
    <property type="component" value="Unassembled WGS sequence"/>
</dbReference>
<keyword evidence="1" id="KW-0472">Membrane</keyword>
<organism evidence="2 3">
    <name type="scientific">Enterobacillus tribolii</name>
    <dbReference type="NCBI Taxonomy" id="1487935"/>
    <lineage>
        <taxon>Bacteria</taxon>
        <taxon>Pseudomonadati</taxon>
        <taxon>Pseudomonadota</taxon>
        <taxon>Gammaproteobacteria</taxon>
        <taxon>Enterobacterales</taxon>
        <taxon>Hafniaceae</taxon>
        <taxon>Enterobacillus</taxon>
    </lineage>
</organism>
<name>A0A370R444_9GAMM</name>
<evidence type="ECO:0000313" key="3">
    <source>
        <dbReference type="Proteomes" id="UP000254848"/>
    </source>
</evidence>
<evidence type="ECO:0000313" key="2">
    <source>
        <dbReference type="EMBL" id="RDK97189.1"/>
    </source>
</evidence>
<proteinExistence type="predicted"/>
<comment type="caution">
    <text evidence="2">The sequence shown here is derived from an EMBL/GenBank/DDBJ whole genome shotgun (WGS) entry which is preliminary data.</text>
</comment>
<sequence>MITLQYVIHPHGVPALARQVCGQNGDLQPAERQRRLFRFLWRGYCRVATLFVLIFSLACLPEHRSQ</sequence>
<gene>
    <name evidence="2" type="ORF">C8D90_101634</name>
</gene>
<keyword evidence="3" id="KW-1185">Reference proteome</keyword>
<dbReference type="EMBL" id="QRAP01000001">
    <property type="protein sequence ID" value="RDK97189.1"/>
    <property type="molecule type" value="Genomic_DNA"/>
</dbReference>
<keyword evidence="1" id="KW-0812">Transmembrane</keyword>
<keyword evidence="1" id="KW-1133">Transmembrane helix</keyword>
<reference evidence="2 3" key="1">
    <citation type="submission" date="2018-07" db="EMBL/GenBank/DDBJ databases">
        <title>Genomic Encyclopedia of Type Strains, Phase IV (KMG-IV): sequencing the most valuable type-strain genomes for metagenomic binning, comparative biology and taxonomic classification.</title>
        <authorList>
            <person name="Goeker M."/>
        </authorList>
    </citation>
    <scope>NUCLEOTIDE SEQUENCE [LARGE SCALE GENOMIC DNA]</scope>
    <source>
        <strain evidence="2 3">DSM 103736</strain>
    </source>
</reference>
<dbReference type="AlphaFoldDB" id="A0A370R444"/>
<evidence type="ECO:0000256" key="1">
    <source>
        <dbReference type="SAM" id="Phobius"/>
    </source>
</evidence>